<dbReference type="Gene3D" id="1.10.300.10">
    <property type="entry name" value="Adenylosuccinate Synthetase, subunit A, domain 2"/>
    <property type="match status" value="1"/>
</dbReference>
<keyword evidence="5 8" id="KW-0658">Purine biosynthesis</keyword>
<feature type="binding site" evidence="8">
    <location>
        <position position="303"/>
    </location>
    <ligand>
        <name>GTP</name>
        <dbReference type="ChEBI" id="CHEBI:37565"/>
    </ligand>
</feature>
<evidence type="ECO:0000256" key="10">
    <source>
        <dbReference type="RuleBase" id="RU000520"/>
    </source>
</evidence>
<comment type="catalytic activity">
    <reaction evidence="8 10">
        <text>IMP + L-aspartate + GTP = N(6)-(1,2-dicarboxyethyl)-AMP + GDP + phosphate + 2 H(+)</text>
        <dbReference type="Rhea" id="RHEA:15753"/>
        <dbReference type="ChEBI" id="CHEBI:15378"/>
        <dbReference type="ChEBI" id="CHEBI:29991"/>
        <dbReference type="ChEBI" id="CHEBI:37565"/>
        <dbReference type="ChEBI" id="CHEBI:43474"/>
        <dbReference type="ChEBI" id="CHEBI:57567"/>
        <dbReference type="ChEBI" id="CHEBI:58053"/>
        <dbReference type="ChEBI" id="CHEBI:58189"/>
        <dbReference type="EC" id="6.3.4.4"/>
    </reaction>
</comment>
<dbReference type="GO" id="GO:0046040">
    <property type="term" value="P:IMP metabolic process"/>
    <property type="evidence" value="ECO:0007669"/>
    <property type="project" value="TreeGrafter"/>
</dbReference>
<evidence type="ECO:0000256" key="1">
    <source>
        <dbReference type="ARBA" id="ARBA00011738"/>
    </source>
</evidence>
<feature type="active site" description="Proton donor" evidence="8">
    <location>
        <position position="41"/>
    </location>
</feature>
<comment type="subcellular location">
    <subcellularLocation>
        <location evidence="8">Cytoplasm</location>
    </subcellularLocation>
</comment>
<name>A0A538SBQ7_UNCEI</name>
<dbReference type="NCBIfam" id="NF002223">
    <property type="entry name" value="PRK01117.1"/>
    <property type="match status" value="1"/>
</dbReference>
<dbReference type="InterPro" id="IPR027417">
    <property type="entry name" value="P-loop_NTPase"/>
</dbReference>
<dbReference type="GO" id="GO:0000287">
    <property type="term" value="F:magnesium ion binding"/>
    <property type="evidence" value="ECO:0007669"/>
    <property type="project" value="UniProtKB-UniRule"/>
</dbReference>
<evidence type="ECO:0000256" key="8">
    <source>
        <dbReference type="HAMAP-Rule" id="MF_00011"/>
    </source>
</evidence>
<dbReference type="InterPro" id="IPR033128">
    <property type="entry name" value="Adenylosuccin_syn_Lys_AS"/>
</dbReference>
<feature type="binding site" description="in other chain" evidence="8">
    <location>
        <begin position="13"/>
        <end position="16"/>
    </location>
    <ligand>
        <name>IMP</name>
        <dbReference type="ChEBI" id="CHEBI:58053"/>
        <note>ligand shared between dimeric partners</note>
    </ligand>
</feature>
<keyword evidence="6 8" id="KW-0460">Magnesium</keyword>
<feature type="binding site" description="in other chain" evidence="8">
    <location>
        <begin position="38"/>
        <end position="41"/>
    </location>
    <ligand>
        <name>IMP</name>
        <dbReference type="ChEBI" id="CHEBI:58053"/>
        <note>ligand shared between dimeric partners</note>
    </ligand>
</feature>
<comment type="function">
    <text evidence="8">Plays an important role in the de novo pathway of purine nucleotide biosynthesis. Catalyzes the first committed step in the biosynthesis of AMP from IMP.</text>
</comment>
<dbReference type="Proteomes" id="UP000320913">
    <property type="component" value="Unassembled WGS sequence"/>
</dbReference>
<keyword evidence="8" id="KW-0963">Cytoplasm</keyword>
<dbReference type="GO" id="GO:0005737">
    <property type="term" value="C:cytoplasm"/>
    <property type="evidence" value="ECO:0007669"/>
    <property type="project" value="UniProtKB-SubCell"/>
</dbReference>
<evidence type="ECO:0000256" key="3">
    <source>
        <dbReference type="ARBA" id="ARBA00022723"/>
    </source>
</evidence>
<dbReference type="NCBIfam" id="TIGR00184">
    <property type="entry name" value="purA"/>
    <property type="match status" value="1"/>
</dbReference>
<evidence type="ECO:0000256" key="9">
    <source>
        <dbReference type="PROSITE-ProRule" id="PRU10134"/>
    </source>
</evidence>
<reference evidence="13 14" key="1">
    <citation type="journal article" date="2019" name="Nat. Microbiol.">
        <title>Mediterranean grassland soil C-N compound turnover is dependent on rainfall and depth, and is mediated by genomically divergent microorganisms.</title>
        <authorList>
            <person name="Diamond S."/>
            <person name="Andeer P.F."/>
            <person name="Li Z."/>
            <person name="Crits-Christoph A."/>
            <person name="Burstein D."/>
            <person name="Anantharaman K."/>
            <person name="Lane K.R."/>
            <person name="Thomas B.C."/>
            <person name="Pan C."/>
            <person name="Northen T.R."/>
            <person name="Banfield J.F."/>
        </authorList>
    </citation>
    <scope>NUCLEOTIDE SEQUENCE [LARGE SCALE GENOMIC DNA]</scope>
    <source>
        <strain evidence="11">WS_1</strain>
        <strain evidence="12">WS_5</strain>
    </source>
</reference>
<dbReference type="Gene3D" id="3.40.440.10">
    <property type="entry name" value="Adenylosuccinate Synthetase, subunit A, domain 1"/>
    <property type="match status" value="1"/>
</dbReference>
<dbReference type="EMBL" id="VBOV01000180">
    <property type="protein sequence ID" value="TMQ57015.1"/>
    <property type="molecule type" value="Genomic_DNA"/>
</dbReference>
<dbReference type="InterPro" id="IPR042111">
    <property type="entry name" value="Adenylosuccinate_synth_dom3"/>
</dbReference>
<dbReference type="GO" id="GO:0004019">
    <property type="term" value="F:adenylosuccinate synthase activity"/>
    <property type="evidence" value="ECO:0007669"/>
    <property type="project" value="UniProtKB-UniRule"/>
</dbReference>
<feature type="binding site" description="in other chain" evidence="8">
    <location>
        <position position="301"/>
    </location>
    <ligand>
        <name>IMP</name>
        <dbReference type="ChEBI" id="CHEBI:58053"/>
        <note>ligand shared between dimeric partners</note>
    </ligand>
</feature>
<feature type="active site" description="Proton acceptor" evidence="8">
    <location>
        <position position="13"/>
    </location>
</feature>
<comment type="subunit">
    <text evidence="1 8">Homodimer.</text>
</comment>
<feature type="binding site" description="in other chain" evidence="8">
    <location>
        <position position="237"/>
    </location>
    <ligand>
        <name>IMP</name>
        <dbReference type="ChEBI" id="CHEBI:58053"/>
        <note>ligand shared between dimeric partners</note>
    </ligand>
</feature>
<dbReference type="CDD" id="cd03108">
    <property type="entry name" value="AdSS"/>
    <property type="match status" value="1"/>
</dbReference>
<gene>
    <name evidence="8" type="primary">purA</name>
    <name evidence="11" type="ORF">E6K71_06650</name>
    <name evidence="12" type="ORF">E6K75_07555</name>
</gene>
<organism evidence="11 13">
    <name type="scientific">Eiseniibacteriota bacterium</name>
    <dbReference type="NCBI Taxonomy" id="2212470"/>
    <lineage>
        <taxon>Bacteria</taxon>
        <taxon>Candidatus Eiseniibacteriota</taxon>
    </lineage>
</organism>
<proteinExistence type="inferred from homology"/>
<feature type="binding site" evidence="8">
    <location>
        <begin position="40"/>
        <end position="42"/>
    </location>
    <ligand>
        <name>GTP</name>
        <dbReference type="ChEBI" id="CHEBI:37565"/>
    </ligand>
</feature>
<feature type="binding site" evidence="8">
    <location>
        <position position="13"/>
    </location>
    <ligand>
        <name>Mg(2+)</name>
        <dbReference type="ChEBI" id="CHEBI:18420"/>
    </ligand>
</feature>
<evidence type="ECO:0000313" key="14">
    <source>
        <dbReference type="Proteomes" id="UP000320913"/>
    </source>
</evidence>
<evidence type="ECO:0000313" key="11">
    <source>
        <dbReference type="EMBL" id="TMQ48798.1"/>
    </source>
</evidence>
<evidence type="ECO:0000256" key="7">
    <source>
        <dbReference type="ARBA" id="ARBA00023134"/>
    </source>
</evidence>
<keyword evidence="3 8" id="KW-0479">Metal-binding</keyword>
<dbReference type="SMART" id="SM00788">
    <property type="entry name" value="Adenylsucc_synt"/>
    <property type="match status" value="1"/>
</dbReference>
<feature type="binding site" evidence="8">
    <location>
        <position position="143"/>
    </location>
    <ligand>
        <name>IMP</name>
        <dbReference type="ChEBI" id="CHEBI:58053"/>
        <note>ligand shared between dimeric partners</note>
    </ligand>
</feature>
<feature type="binding site" evidence="8">
    <location>
        <position position="40"/>
    </location>
    <ligand>
        <name>Mg(2+)</name>
        <dbReference type="ChEBI" id="CHEBI:18420"/>
    </ligand>
</feature>
<comment type="similarity">
    <text evidence="8 10">Belongs to the adenylosuccinate synthetase family.</text>
</comment>
<feature type="active site" evidence="9">
    <location>
        <position position="140"/>
    </location>
</feature>
<dbReference type="Gene3D" id="3.90.170.10">
    <property type="entry name" value="Adenylosuccinate Synthetase, subunit A, domain 3"/>
    <property type="match status" value="1"/>
</dbReference>
<dbReference type="HAMAP" id="MF_00011">
    <property type="entry name" value="Adenylosucc_synth"/>
    <property type="match status" value="1"/>
</dbReference>
<feature type="binding site" evidence="8">
    <location>
        <begin position="297"/>
        <end position="303"/>
    </location>
    <ligand>
        <name>substrate</name>
    </ligand>
</feature>
<evidence type="ECO:0000256" key="2">
    <source>
        <dbReference type="ARBA" id="ARBA00022598"/>
    </source>
</evidence>
<evidence type="ECO:0000256" key="5">
    <source>
        <dbReference type="ARBA" id="ARBA00022755"/>
    </source>
</evidence>
<dbReference type="PROSITE" id="PS01266">
    <property type="entry name" value="ADENYLOSUCCIN_SYN_1"/>
    <property type="match status" value="1"/>
</dbReference>
<dbReference type="PANTHER" id="PTHR11846:SF0">
    <property type="entry name" value="ADENYLOSUCCINATE SYNTHETASE"/>
    <property type="match status" value="1"/>
</dbReference>
<evidence type="ECO:0000313" key="12">
    <source>
        <dbReference type="EMBL" id="TMQ57015.1"/>
    </source>
</evidence>
<keyword evidence="2 8" id="KW-0436">Ligase</keyword>
<dbReference type="Proteomes" id="UP000316292">
    <property type="component" value="Unassembled WGS sequence"/>
</dbReference>
<dbReference type="Pfam" id="PF00709">
    <property type="entry name" value="Adenylsucc_synt"/>
    <property type="match status" value="1"/>
</dbReference>
<feature type="binding site" description="in other chain" evidence="8">
    <location>
        <position position="129"/>
    </location>
    <ligand>
        <name>IMP</name>
        <dbReference type="ChEBI" id="CHEBI:58053"/>
        <note>ligand shared between dimeric partners</note>
    </ligand>
</feature>
<keyword evidence="4 8" id="KW-0547">Nucleotide-binding</keyword>
<dbReference type="InterPro" id="IPR042110">
    <property type="entry name" value="Adenylosuccinate_synth_dom2"/>
</dbReference>
<dbReference type="FunFam" id="3.90.170.10:FF:000001">
    <property type="entry name" value="Adenylosuccinate synthetase"/>
    <property type="match status" value="1"/>
</dbReference>
<dbReference type="GO" id="GO:0044208">
    <property type="term" value="P:'de novo' AMP biosynthetic process"/>
    <property type="evidence" value="ECO:0007669"/>
    <property type="project" value="UniProtKB-UniRule"/>
</dbReference>
<comment type="caution">
    <text evidence="11">The sequence shown here is derived from an EMBL/GenBank/DDBJ whole genome shotgun (WGS) entry which is preliminary data.</text>
</comment>
<feature type="binding site" description="in other chain" evidence="8">
    <location>
        <position position="222"/>
    </location>
    <ligand>
        <name>IMP</name>
        <dbReference type="ChEBI" id="CHEBI:58053"/>
        <note>ligand shared between dimeric partners</note>
    </ligand>
</feature>
<dbReference type="EMBL" id="VBOR01000066">
    <property type="protein sequence ID" value="TMQ48798.1"/>
    <property type="molecule type" value="Genomic_DNA"/>
</dbReference>
<feature type="binding site" evidence="8">
    <location>
        <begin position="12"/>
        <end position="18"/>
    </location>
    <ligand>
        <name>GTP</name>
        <dbReference type="ChEBI" id="CHEBI:37565"/>
    </ligand>
</feature>
<comment type="cofactor">
    <cofactor evidence="8">
        <name>Mg(2+)</name>
        <dbReference type="ChEBI" id="CHEBI:18420"/>
    </cofactor>
    <text evidence="8">Binds 1 Mg(2+) ion per subunit.</text>
</comment>
<evidence type="ECO:0000256" key="4">
    <source>
        <dbReference type="ARBA" id="ARBA00022741"/>
    </source>
</evidence>
<evidence type="ECO:0000256" key="6">
    <source>
        <dbReference type="ARBA" id="ARBA00022842"/>
    </source>
</evidence>
<accession>A0A538SBQ7</accession>
<dbReference type="EC" id="6.3.4.4" evidence="8 10"/>
<dbReference type="InterPro" id="IPR018220">
    <property type="entry name" value="Adenylosuccin_syn_GTP-bd"/>
</dbReference>
<dbReference type="GO" id="GO:0005525">
    <property type="term" value="F:GTP binding"/>
    <property type="evidence" value="ECO:0007669"/>
    <property type="project" value="UniProtKB-UniRule"/>
</dbReference>
<dbReference type="PANTHER" id="PTHR11846">
    <property type="entry name" value="ADENYLOSUCCINATE SYNTHETASE"/>
    <property type="match status" value="1"/>
</dbReference>
<keyword evidence="7 8" id="KW-0342">GTP-binding</keyword>
<feature type="binding site" evidence="8">
    <location>
        <begin position="329"/>
        <end position="331"/>
    </location>
    <ligand>
        <name>GTP</name>
        <dbReference type="ChEBI" id="CHEBI:37565"/>
    </ligand>
</feature>
<dbReference type="UniPathway" id="UPA00075">
    <property type="reaction ID" value="UER00335"/>
</dbReference>
<dbReference type="InterPro" id="IPR042109">
    <property type="entry name" value="Adenylosuccinate_synth_dom1"/>
</dbReference>
<comment type="pathway">
    <text evidence="8 10">Purine metabolism; AMP biosynthesis via de novo pathway; AMP from IMP: step 1/2.</text>
</comment>
<sequence length="434" mass="47181">MSCRVVVGAQWGDEGKGKIVDLLSEEADVVARYQGGPNAGHTVVVGDQTFILHLIPSGILRPNTLCYIGNGVVVDCDALRQEREKLIQQGIRVDGRLFVSLSAHLILSDHRAIERLTEAGPERARIGTTGRGIGPAYTDKAGRVGLRVADLLDPEIREERVRRLRERTLKLLGSDANLEPLEAVLARCAKDDELLRSMAVNVSHAVDAAIRGGKRVLLEGAQGTHLDLDHGTYPYVTSSSAVAGGACTGVGIGPTKITDVIGVAKAYATRVGNGPFPSELEGDLAERLREEGKEYGVTTGRPRRCGWFDVVAIRHAVRVNGLTQLVITKLDVLDKMPEIKIVVEYEIGKRRVSEMPESLAELNAARPISEGFSGWSAPTSSARQWDDLPREARRYLDRLEELAGVPVRLVSVGSGRDENVRRHVNPRQAQAVGR</sequence>
<evidence type="ECO:0000313" key="13">
    <source>
        <dbReference type="Proteomes" id="UP000316292"/>
    </source>
</evidence>
<dbReference type="AlphaFoldDB" id="A0A538SBQ7"/>
<dbReference type="SUPFAM" id="SSF52540">
    <property type="entry name" value="P-loop containing nucleoside triphosphate hydrolases"/>
    <property type="match status" value="1"/>
</dbReference>
<feature type="binding site" evidence="8">
    <location>
        <begin position="411"/>
        <end position="413"/>
    </location>
    <ligand>
        <name>GTP</name>
        <dbReference type="ChEBI" id="CHEBI:37565"/>
    </ligand>
</feature>
<dbReference type="PROSITE" id="PS00513">
    <property type="entry name" value="ADENYLOSUCCIN_SYN_2"/>
    <property type="match status" value="1"/>
</dbReference>
<protein>
    <recommendedName>
        <fullName evidence="8 10">Adenylosuccinate synthetase</fullName>
        <shortName evidence="8">AMPSase</shortName>
        <shortName evidence="8">AdSS</shortName>
        <ecNumber evidence="8 10">6.3.4.4</ecNumber>
    </recommendedName>
    <alternativeName>
        <fullName evidence="8">IMP--aspartate ligase</fullName>
    </alternativeName>
</protein>
<dbReference type="InterPro" id="IPR001114">
    <property type="entry name" value="Adenylosuccinate_synthetase"/>
</dbReference>